<reference evidence="3 4" key="1">
    <citation type="journal article" date="2016" name="Int. J. Mol. Sci.">
        <title>Comparative genomics of the extreme acidophile Acidithiobacillus thiooxidans reveals intraspecific divergence and niche adaptation.</title>
        <authorList>
            <person name="Zhang X."/>
            <person name="Feng X."/>
            <person name="Tao J."/>
            <person name="Ma L."/>
            <person name="Xiao Y."/>
            <person name="Liang Y."/>
            <person name="Liu X."/>
            <person name="Yin H."/>
        </authorList>
    </citation>
    <scope>NUCLEOTIDE SEQUENCE [LARGE SCALE GENOMIC DNA]</scope>
    <source>
        <strain evidence="3 4">A02</strain>
    </source>
</reference>
<name>A0A1C2JAG4_ACITH</name>
<dbReference type="RefSeq" id="WP_024895452.1">
    <property type="nucleotide sequence ID" value="NZ_LWRZ01000091.1"/>
</dbReference>
<gene>
    <name evidence="3" type="ORF">A6P07_05595</name>
</gene>
<evidence type="ECO:0000259" key="2">
    <source>
        <dbReference type="Pfam" id="PF03625"/>
    </source>
</evidence>
<dbReference type="EMBL" id="LWSA01000069">
    <property type="protein sequence ID" value="OCX74423.1"/>
    <property type="molecule type" value="Genomic_DNA"/>
</dbReference>
<dbReference type="PANTHER" id="PTHR38342">
    <property type="entry name" value="SLR5037 PROTEIN"/>
    <property type="match status" value="1"/>
</dbReference>
<evidence type="ECO:0000313" key="4">
    <source>
        <dbReference type="Proteomes" id="UP000094893"/>
    </source>
</evidence>
<proteinExistence type="predicted"/>
<dbReference type="STRING" id="930.GCA_002079865_00874"/>
<dbReference type="AlphaFoldDB" id="A0A1C2JAG4"/>
<dbReference type="Gene3D" id="3.30.310.70">
    <property type="entry name" value="TT1751-like domain"/>
    <property type="match status" value="1"/>
</dbReference>
<comment type="caution">
    <text evidence="3">The sequence shown here is derived from an EMBL/GenBank/DDBJ whole genome shotgun (WGS) entry which is preliminary data.</text>
</comment>
<dbReference type="InterPro" id="IPR035923">
    <property type="entry name" value="TT1751-like_sf"/>
</dbReference>
<dbReference type="InterPro" id="IPR005180">
    <property type="entry name" value="DUF302"/>
</dbReference>
<evidence type="ECO:0000313" key="3">
    <source>
        <dbReference type="EMBL" id="OCX74423.1"/>
    </source>
</evidence>
<protein>
    <recommendedName>
        <fullName evidence="2">DUF302 domain-containing protein</fullName>
    </recommendedName>
</protein>
<feature type="chain" id="PRO_5009838117" description="DUF302 domain-containing protein" evidence="1">
    <location>
        <begin position="22"/>
        <end position="154"/>
    </location>
</feature>
<dbReference type="SUPFAM" id="SSF103247">
    <property type="entry name" value="TT1751-like"/>
    <property type="match status" value="1"/>
</dbReference>
<dbReference type="CDD" id="cd14797">
    <property type="entry name" value="DUF302"/>
    <property type="match status" value="1"/>
</dbReference>
<organism evidence="3 4">
    <name type="scientific">Acidithiobacillus thiooxidans</name>
    <name type="common">Thiobacillus thiooxidans</name>
    <dbReference type="NCBI Taxonomy" id="930"/>
    <lineage>
        <taxon>Bacteria</taxon>
        <taxon>Pseudomonadati</taxon>
        <taxon>Pseudomonadota</taxon>
        <taxon>Acidithiobacillia</taxon>
        <taxon>Acidithiobacillales</taxon>
        <taxon>Acidithiobacillaceae</taxon>
        <taxon>Acidithiobacillus</taxon>
    </lineage>
</organism>
<evidence type="ECO:0000256" key="1">
    <source>
        <dbReference type="SAM" id="SignalP"/>
    </source>
</evidence>
<feature type="signal peptide" evidence="1">
    <location>
        <begin position="1"/>
        <end position="21"/>
    </location>
</feature>
<dbReference type="Proteomes" id="UP000094893">
    <property type="component" value="Unassembled WGS sequence"/>
</dbReference>
<feature type="domain" description="DUF302" evidence="2">
    <location>
        <begin position="57"/>
        <end position="120"/>
    </location>
</feature>
<sequence length="154" mass="17074">MKKYLCMVGLAALWISPMASATSQSMTRIQSHHSVSITVKRLKQVIVAKGATIFADINFAHGAKLVGMPLRPTQLLIFGNPRLGTQLLESRQTAGLYLPPMKILVWRDAHGQVWVGYRNPQKMVHESGVVGHVRLIRKMQHLLGVFSQQAVGQP</sequence>
<dbReference type="Pfam" id="PF03625">
    <property type="entry name" value="DUF302"/>
    <property type="match status" value="1"/>
</dbReference>
<accession>A0A1C2JAG4</accession>
<keyword evidence="1" id="KW-0732">Signal</keyword>
<dbReference type="PANTHER" id="PTHR38342:SF2">
    <property type="entry name" value="INNER MEMBRANE OR EXPORTED"/>
    <property type="match status" value="1"/>
</dbReference>